<evidence type="ECO:0000256" key="4">
    <source>
        <dbReference type="ARBA" id="ARBA00022989"/>
    </source>
</evidence>
<dbReference type="GO" id="GO:0008076">
    <property type="term" value="C:voltage-gated potassium channel complex"/>
    <property type="evidence" value="ECO:0007669"/>
    <property type="project" value="TreeGrafter"/>
</dbReference>
<dbReference type="InterPro" id="IPR003930">
    <property type="entry name" value="K_chnl_Ca-activ_BK_bsu"/>
</dbReference>
<organism evidence="11 12">
    <name type="scientific">Paramormyrops kingsleyae</name>
    <dbReference type="NCBI Taxonomy" id="1676925"/>
    <lineage>
        <taxon>Eukaryota</taxon>
        <taxon>Metazoa</taxon>
        <taxon>Chordata</taxon>
        <taxon>Craniata</taxon>
        <taxon>Vertebrata</taxon>
        <taxon>Euteleostomi</taxon>
        <taxon>Actinopterygii</taxon>
        <taxon>Neopterygii</taxon>
        <taxon>Teleostei</taxon>
        <taxon>Osteoglossocephala</taxon>
        <taxon>Osteoglossomorpha</taxon>
        <taxon>Osteoglossiformes</taxon>
        <taxon>Mormyridae</taxon>
        <taxon>Paramormyrops</taxon>
    </lineage>
</organism>
<dbReference type="AlphaFoldDB" id="A0A3B3QMY3"/>
<evidence type="ECO:0000313" key="11">
    <source>
        <dbReference type="Ensembl" id="ENSPKIP00000007478.1"/>
    </source>
</evidence>
<dbReference type="CTD" id="6286"/>
<evidence type="ECO:0000256" key="8">
    <source>
        <dbReference type="ARBA" id="ARBA00023303"/>
    </source>
</evidence>
<dbReference type="PANTHER" id="PTHR10258:SF5">
    <property type="entry name" value="CALCIUM-ACTIVATED POTASSIUM CHANNEL SUBUNIT BETA-2"/>
    <property type="match status" value="1"/>
</dbReference>
<accession>A0A3B3QMY3</accession>
<keyword evidence="4 9" id="KW-1133">Transmembrane helix</keyword>
<dbReference type="GeneTree" id="ENSGT00950000183039"/>
<evidence type="ECO:0000256" key="9">
    <source>
        <dbReference type="SAM" id="Phobius"/>
    </source>
</evidence>
<dbReference type="Pfam" id="PF09303">
    <property type="entry name" value="KcnmB2_inactiv"/>
    <property type="match status" value="1"/>
</dbReference>
<dbReference type="GO" id="GO:0015459">
    <property type="term" value="F:potassium channel regulator activity"/>
    <property type="evidence" value="ECO:0007669"/>
    <property type="project" value="TreeGrafter"/>
</dbReference>
<dbReference type="PRINTS" id="PR01450">
    <property type="entry name" value="BKCHANNELB"/>
</dbReference>
<dbReference type="InterPro" id="IPR015382">
    <property type="entry name" value="KCNMB2_ball_chain_dom"/>
</dbReference>
<reference evidence="11" key="1">
    <citation type="submission" date="2025-08" db="UniProtKB">
        <authorList>
            <consortium name="Ensembl"/>
        </authorList>
    </citation>
    <scope>IDENTIFICATION</scope>
</reference>
<evidence type="ECO:0000256" key="3">
    <source>
        <dbReference type="ARBA" id="ARBA00022692"/>
    </source>
</evidence>
<comment type="subcellular location">
    <subcellularLocation>
        <location evidence="1">Membrane</location>
        <topology evidence="1">Multi-pass membrane protein</topology>
    </subcellularLocation>
</comment>
<dbReference type="Pfam" id="PF03185">
    <property type="entry name" value="CaKB"/>
    <property type="match status" value="1"/>
</dbReference>
<name>A0A3B3QMY3_9TELE</name>
<dbReference type="Ensembl" id="ENSPKIT00000031534.1">
    <property type="protein sequence ID" value="ENSPKIP00000007478.1"/>
    <property type="gene ID" value="ENSPKIG00000023347.1"/>
</dbReference>
<evidence type="ECO:0000256" key="7">
    <source>
        <dbReference type="ARBA" id="ARBA00023180"/>
    </source>
</evidence>
<keyword evidence="7" id="KW-0325">Glycoprotein</keyword>
<evidence type="ECO:0000256" key="5">
    <source>
        <dbReference type="ARBA" id="ARBA00023065"/>
    </source>
</evidence>
<evidence type="ECO:0000259" key="10">
    <source>
        <dbReference type="Pfam" id="PF09303"/>
    </source>
</evidence>
<keyword evidence="2" id="KW-0813">Transport</keyword>
<dbReference type="Gene3D" id="4.10.81.20">
    <property type="entry name" value="KCNMB2, ball/chain domain"/>
    <property type="match status" value="1"/>
</dbReference>
<proteinExistence type="predicted"/>
<dbReference type="PANTHER" id="PTHR10258">
    <property type="entry name" value="CALCIUM-ACTIVATED POTASSIUM CHANNEL SUBUNIT BETA"/>
    <property type="match status" value="1"/>
</dbReference>
<dbReference type="GO" id="GO:0015269">
    <property type="term" value="F:calcium-activated potassium channel activity"/>
    <property type="evidence" value="ECO:0007669"/>
    <property type="project" value="InterPro"/>
</dbReference>
<reference evidence="11" key="2">
    <citation type="submission" date="2025-09" db="UniProtKB">
        <authorList>
            <consortium name="Ensembl"/>
        </authorList>
    </citation>
    <scope>IDENTIFICATION</scope>
</reference>
<evidence type="ECO:0000256" key="6">
    <source>
        <dbReference type="ARBA" id="ARBA00023136"/>
    </source>
</evidence>
<evidence type="ECO:0000256" key="1">
    <source>
        <dbReference type="ARBA" id="ARBA00004141"/>
    </source>
</evidence>
<feature type="domain" description="KCNMB2 ball/chain" evidence="10">
    <location>
        <begin position="1"/>
        <end position="31"/>
    </location>
</feature>
<dbReference type="GO" id="GO:0005513">
    <property type="term" value="P:detection of calcium ion"/>
    <property type="evidence" value="ECO:0007669"/>
    <property type="project" value="TreeGrafter"/>
</dbReference>
<feature type="transmembrane region" description="Helical" evidence="9">
    <location>
        <begin position="46"/>
        <end position="69"/>
    </location>
</feature>
<sequence>MFLWAGSKGAQGPSQGRRTIYQKIWEYDSLDKKKTVTALKAGEDRAILLGLVMILCSIMIYFILGITIVRSYSDSVWTEESSCSVINSTIIGEINCTYSCGSDCRKTSKYPCLQVFVSLNTSGKTVRLLLNEEMHNMNPDCFYVPKCQKDLVTMHTVIINIIGHLRLHPQFCCYYDPAERQDSVLLTQLYSHTTVLQSLFWPTIIFFGGTVIIALVKLTQYLSILCEKISKING</sequence>
<keyword evidence="3 9" id="KW-0812">Transmembrane</keyword>
<keyword evidence="12" id="KW-1185">Reference proteome</keyword>
<evidence type="ECO:0000313" key="12">
    <source>
        <dbReference type="Proteomes" id="UP000261540"/>
    </source>
</evidence>
<evidence type="ECO:0000256" key="2">
    <source>
        <dbReference type="ARBA" id="ARBA00022448"/>
    </source>
</evidence>
<dbReference type="Proteomes" id="UP000261540">
    <property type="component" value="Unplaced"/>
</dbReference>
<keyword evidence="8" id="KW-0407">Ion channel</keyword>
<feature type="transmembrane region" description="Helical" evidence="9">
    <location>
        <begin position="199"/>
        <end position="218"/>
    </location>
</feature>
<dbReference type="InterPro" id="IPR037096">
    <property type="entry name" value="KCNMB2_ball/chain_dom_sf"/>
</dbReference>
<keyword evidence="5" id="KW-0406">Ion transport</keyword>
<dbReference type="STRING" id="1676925.ENSPKIP00000007478"/>
<protein>
    <submittedName>
        <fullName evidence="11">S100 calcium binding protein P</fullName>
    </submittedName>
</protein>
<keyword evidence="6 9" id="KW-0472">Membrane</keyword>